<name>A0A2R6W2S3_MARPO</name>
<keyword evidence="2" id="KW-1185">Reference proteome</keyword>
<proteinExistence type="predicted"/>
<accession>A0A2R6W2S3</accession>
<dbReference type="AlphaFoldDB" id="A0A2R6W2S3"/>
<gene>
    <name evidence="1" type="ORF">MARPO_0173s0015</name>
</gene>
<evidence type="ECO:0000313" key="1">
    <source>
        <dbReference type="EMBL" id="PTQ28112.1"/>
    </source>
</evidence>
<sequence>MSGLIQVAIRELASSVTENSSPIGFELGRGSKARLVHESQTTSESAWLQEATRERKSDWARDLNSRGILTCAMAAAANEESVSGGRGEGPMLMID</sequence>
<dbReference type="Proteomes" id="UP000244005">
    <property type="component" value="Unassembled WGS sequence"/>
</dbReference>
<reference evidence="2" key="1">
    <citation type="journal article" date="2017" name="Cell">
        <title>Insights into land plant evolution garnered from the Marchantia polymorpha genome.</title>
        <authorList>
            <person name="Bowman J.L."/>
            <person name="Kohchi T."/>
            <person name="Yamato K.T."/>
            <person name="Jenkins J."/>
            <person name="Shu S."/>
            <person name="Ishizaki K."/>
            <person name="Yamaoka S."/>
            <person name="Nishihama R."/>
            <person name="Nakamura Y."/>
            <person name="Berger F."/>
            <person name="Adam C."/>
            <person name="Aki S.S."/>
            <person name="Althoff F."/>
            <person name="Araki T."/>
            <person name="Arteaga-Vazquez M.A."/>
            <person name="Balasubrmanian S."/>
            <person name="Barry K."/>
            <person name="Bauer D."/>
            <person name="Boehm C.R."/>
            <person name="Briginshaw L."/>
            <person name="Caballero-Perez J."/>
            <person name="Catarino B."/>
            <person name="Chen F."/>
            <person name="Chiyoda S."/>
            <person name="Chovatia M."/>
            <person name="Davies K.M."/>
            <person name="Delmans M."/>
            <person name="Demura T."/>
            <person name="Dierschke T."/>
            <person name="Dolan L."/>
            <person name="Dorantes-Acosta A.E."/>
            <person name="Eklund D.M."/>
            <person name="Florent S.N."/>
            <person name="Flores-Sandoval E."/>
            <person name="Fujiyama A."/>
            <person name="Fukuzawa H."/>
            <person name="Galik B."/>
            <person name="Grimanelli D."/>
            <person name="Grimwood J."/>
            <person name="Grossniklaus U."/>
            <person name="Hamada T."/>
            <person name="Haseloff J."/>
            <person name="Hetherington A.J."/>
            <person name="Higo A."/>
            <person name="Hirakawa Y."/>
            <person name="Hundley H.N."/>
            <person name="Ikeda Y."/>
            <person name="Inoue K."/>
            <person name="Inoue S.I."/>
            <person name="Ishida S."/>
            <person name="Jia Q."/>
            <person name="Kakita M."/>
            <person name="Kanazawa T."/>
            <person name="Kawai Y."/>
            <person name="Kawashima T."/>
            <person name="Kennedy M."/>
            <person name="Kinose K."/>
            <person name="Kinoshita T."/>
            <person name="Kohara Y."/>
            <person name="Koide E."/>
            <person name="Komatsu K."/>
            <person name="Kopischke S."/>
            <person name="Kubo M."/>
            <person name="Kyozuka J."/>
            <person name="Lagercrantz U."/>
            <person name="Lin S.S."/>
            <person name="Lindquist E."/>
            <person name="Lipzen A.M."/>
            <person name="Lu C.W."/>
            <person name="De Luna E."/>
            <person name="Martienssen R.A."/>
            <person name="Minamino N."/>
            <person name="Mizutani M."/>
            <person name="Mizutani M."/>
            <person name="Mochizuki N."/>
            <person name="Monte I."/>
            <person name="Mosher R."/>
            <person name="Nagasaki H."/>
            <person name="Nakagami H."/>
            <person name="Naramoto S."/>
            <person name="Nishitani K."/>
            <person name="Ohtani M."/>
            <person name="Okamoto T."/>
            <person name="Okumura M."/>
            <person name="Phillips J."/>
            <person name="Pollak B."/>
            <person name="Reinders A."/>
            <person name="Rovekamp M."/>
            <person name="Sano R."/>
            <person name="Sawa S."/>
            <person name="Schmid M.W."/>
            <person name="Shirakawa M."/>
            <person name="Solano R."/>
            <person name="Spunde A."/>
            <person name="Suetsugu N."/>
            <person name="Sugano S."/>
            <person name="Sugiyama A."/>
            <person name="Sun R."/>
            <person name="Suzuki Y."/>
            <person name="Takenaka M."/>
            <person name="Takezawa D."/>
            <person name="Tomogane H."/>
            <person name="Tsuzuki M."/>
            <person name="Ueda T."/>
            <person name="Umeda M."/>
            <person name="Ward J.M."/>
            <person name="Watanabe Y."/>
            <person name="Yazaki K."/>
            <person name="Yokoyama R."/>
            <person name="Yoshitake Y."/>
            <person name="Yotsui I."/>
            <person name="Zachgo S."/>
            <person name="Schmutz J."/>
        </authorList>
    </citation>
    <scope>NUCLEOTIDE SEQUENCE [LARGE SCALE GENOMIC DNA]</scope>
    <source>
        <strain evidence="2">Tak-1</strain>
    </source>
</reference>
<protein>
    <submittedName>
        <fullName evidence="1">Uncharacterized protein</fullName>
    </submittedName>
</protein>
<organism evidence="1 2">
    <name type="scientific">Marchantia polymorpha</name>
    <name type="common">Common liverwort</name>
    <name type="synonym">Marchantia aquatica</name>
    <dbReference type="NCBI Taxonomy" id="3197"/>
    <lineage>
        <taxon>Eukaryota</taxon>
        <taxon>Viridiplantae</taxon>
        <taxon>Streptophyta</taxon>
        <taxon>Embryophyta</taxon>
        <taxon>Marchantiophyta</taxon>
        <taxon>Marchantiopsida</taxon>
        <taxon>Marchantiidae</taxon>
        <taxon>Marchantiales</taxon>
        <taxon>Marchantiaceae</taxon>
        <taxon>Marchantia</taxon>
    </lineage>
</organism>
<dbReference type="EMBL" id="KZ772843">
    <property type="protein sequence ID" value="PTQ28112.1"/>
    <property type="molecule type" value="Genomic_DNA"/>
</dbReference>
<evidence type="ECO:0000313" key="2">
    <source>
        <dbReference type="Proteomes" id="UP000244005"/>
    </source>
</evidence>